<accession>A0A1W2FTR7</accession>
<sequence>MPTPPWTDTSYGSMVRGALWLDQVVGLGGIFTKADVREAFPDVAQIDRRLRDLRDRGWRIHTQREDPTLRSDEQRYVEMGAPVWEPGQAKAKPKSSITASQRSKVLHDDSFICRSCGIAPGDSFDDGSTAQLDIARRRVVLPNGEEDIQLVAECDRCRVGGRGRVVNLGDVLDQVASLGTFERKIMAGWVEADERRLSGLERLWGFYRALPADSRQLVRNAVLEQGE</sequence>
<protein>
    <submittedName>
        <fullName evidence="1">Uncharacterized protein</fullName>
    </submittedName>
</protein>
<dbReference type="EMBL" id="FWYC01000026">
    <property type="protein sequence ID" value="SMD25321.1"/>
    <property type="molecule type" value="Genomic_DNA"/>
</dbReference>
<dbReference type="STRING" id="40571.SAMN05660733_08107"/>
<dbReference type="AlphaFoldDB" id="A0A1W2FTR7"/>
<dbReference type="eggNOG" id="ENOG5033QA6">
    <property type="taxonomic scope" value="Bacteria"/>
</dbReference>
<keyword evidence="2" id="KW-1185">Reference proteome</keyword>
<organism evidence="1 2">
    <name type="scientific">Lentzea albidocapillata</name>
    <dbReference type="NCBI Taxonomy" id="40571"/>
    <lineage>
        <taxon>Bacteria</taxon>
        <taxon>Bacillati</taxon>
        <taxon>Actinomycetota</taxon>
        <taxon>Actinomycetes</taxon>
        <taxon>Pseudonocardiales</taxon>
        <taxon>Pseudonocardiaceae</taxon>
        <taxon>Lentzea</taxon>
    </lineage>
</organism>
<proteinExistence type="predicted"/>
<evidence type="ECO:0000313" key="1">
    <source>
        <dbReference type="EMBL" id="SMD25321.1"/>
    </source>
</evidence>
<name>A0A1W2FTR7_9PSEU</name>
<dbReference type="Proteomes" id="UP000192840">
    <property type="component" value="Unassembled WGS sequence"/>
</dbReference>
<gene>
    <name evidence="1" type="ORF">SAMN05660733_08107</name>
</gene>
<dbReference type="RefSeq" id="WP_030482119.1">
    <property type="nucleotide sequence ID" value="NZ_FWYC01000026.1"/>
</dbReference>
<reference evidence="2" key="1">
    <citation type="submission" date="2017-04" db="EMBL/GenBank/DDBJ databases">
        <authorList>
            <person name="Varghese N."/>
            <person name="Submissions S."/>
        </authorList>
    </citation>
    <scope>NUCLEOTIDE SEQUENCE [LARGE SCALE GENOMIC DNA]</scope>
    <source>
        <strain evidence="2">DSM 44073</strain>
    </source>
</reference>
<evidence type="ECO:0000313" key="2">
    <source>
        <dbReference type="Proteomes" id="UP000192840"/>
    </source>
</evidence>